<gene>
    <name evidence="2" type="ORF">CYNAS_LOCUS10720</name>
</gene>
<keyword evidence="3" id="KW-1185">Reference proteome</keyword>
<dbReference type="AlphaFoldDB" id="A0AA36GV34"/>
<name>A0AA36GV34_CYLNA</name>
<dbReference type="EMBL" id="CATQJL010000223">
    <property type="protein sequence ID" value="CAJ0598737.1"/>
    <property type="molecule type" value="Genomic_DNA"/>
</dbReference>
<dbReference type="InterPro" id="IPR004154">
    <property type="entry name" value="Anticodon-bd"/>
</dbReference>
<evidence type="ECO:0000259" key="1">
    <source>
        <dbReference type="Pfam" id="PF03129"/>
    </source>
</evidence>
<comment type="caution">
    <text evidence="2">The sequence shown here is derived from an EMBL/GenBank/DDBJ whole genome shotgun (WGS) entry which is preliminary data.</text>
</comment>
<feature type="domain" description="Anticodon-binding" evidence="1">
    <location>
        <begin position="3"/>
        <end position="44"/>
    </location>
</feature>
<dbReference type="InterPro" id="IPR036621">
    <property type="entry name" value="Anticodon-bd_dom_sf"/>
</dbReference>
<dbReference type="Pfam" id="PF03129">
    <property type="entry name" value="HGTP_anticodon"/>
    <property type="match status" value="1"/>
</dbReference>
<evidence type="ECO:0000313" key="2">
    <source>
        <dbReference type="EMBL" id="CAJ0598737.1"/>
    </source>
</evidence>
<organism evidence="2 3">
    <name type="scientific">Cylicocyclus nassatus</name>
    <name type="common">Nematode worm</name>
    <dbReference type="NCBI Taxonomy" id="53992"/>
    <lineage>
        <taxon>Eukaryota</taxon>
        <taxon>Metazoa</taxon>
        <taxon>Ecdysozoa</taxon>
        <taxon>Nematoda</taxon>
        <taxon>Chromadorea</taxon>
        <taxon>Rhabditida</taxon>
        <taxon>Rhabditina</taxon>
        <taxon>Rhabditomorpha</taxon>
        <taxon>Strongyloidea</taxon>
        <taxon>Strongylidae</taxon>
        <taxon>Cylicocyclus</taxon>
    </lineage>
</organism>
<proteinExistence type="predicted"/>
<dbReference type="Proteomes" id="UP001176961">
    <property type="component" value="Unassembled WGS sequence"/>
</dbReference>
<dbReference type="SUPFAM" id="SSF52954">
    <property type="entry name" value="Class II aaRS ABD-related"/>
    <property type="match status" value="1"/>
</dbReference>
<accession>A0AA36GV34</accession>
<reference evidence="2" key="1">
    <citation type="submission" date="2023-07" db="EMBL/GenBank/DDBJ databases">
        <authorList>
            <consortium name="CYATHOMIX"/>
        </authorList>
    </citation>
    <scope>NUCLEOTIDE SEQUENCE</scope>
    <source>
        <strain evidence="2">N/A</strain>
    </source>
</reference>
<dbReference type="Gene3D" id="3.40.50.800">
    <property type="entry name" value="Anticodon-binding domain"/>
    <property type="match status" value="1"/>
</dbReference>
<sequence length="61" mass="6928">MQAQFNFILVVGANEMKNGTVNVRSRNNKRFGEVQLEKIISAFRQFDDGYVSDVENAGFKV</sequence>
<evidence type="ECO:0000313" key="3">
    <source>
        <dbReference type="Proteomes" id="UP001176961"/>
    </source>
</evidence>
<protein>
    <recommendedName>
        <fullName evidence="1">Anticodon-binding domain-containing protein</fullName>
    </recommendedName>
</protein>